<dbReference type="PANTHER" id="PTHR13384">
    <property type="entry name" value="G PATCH DOMAIN-CONTAINING PROTEIN 1"/>
    <property type="match status" value="1"/>
</dbReference>
<feature type="region of interest" description="Disordered" evidence="1">
    <location>
        <begin position="597"/>
        <end position="769"/>
    </location>
</feature>
<evidence type="ECO:0000259" key="2">
    <source>
        <dbReference type="Pfam" id="PF07713"/>
    </source>
</evidence>
<accession>A0AAD5U907</accession>
<dbReference type="AlphaFoldDB" id="A0AAD5U907"/>
<dbReference type="GO" id="GO:0006397">
    <property type="term" value="P:mRNA processing"/>
    <property type="evidence" value="ECO:0007669"/>
    <property type="project" value="InterPro"/>
</dbReference>
<dbReference type="Proteomes" id="UP001210925">
    <property type="component" value="Unassembled WGS sequence"/>
</dbReference>
<comment type="caution">
    <text evidence="3">The sequence shown here is derived from an EMBL/GenBank/DDBJ whole genome shotgun (WGS) entry which is preliminary data.</text>
</comment>
<feature type="compositionally biased region" description="Low complexity" evidence="1">
    <location>
        <begin position="633"/>
        <end position="651"/>
    </location>
</feature>
<dbReference type="EMBL" id="JADGKB010000212">
    <property type="protein sequence ID" value="KAJ3250954.1"/>
    <property type="molecule type" value="Genomic_DNA"/>
</dbReference>
<evidence type="ECO:0000313" key="4">
    <source>
        <dbReference type="Proteomes" id="UP001210925"/>
    </source>
</evidence>
<dbReference type="InterPro" id="IPR011666">
    <property type="entry name" value="DUF1604"/>
</dbReference>
<evidence type="ECO:0000313" key="3">
    <source>
        <dbReference type="EMBL" id="KAJ3250954.1"/>
    </source>
</evidence>
<feature type="region of interest" description="Disordered" evidence="1">
    <location>
        <begin position="180"/>
        <end position="227"/>
    </location>
</feature>
<feature type="compositionally biased region" description="Acidic residues" evidence="1">
    <location>
        <begin position="202"/>
        <end position="212"/>
    </location>
</feature>
<dbReference type="Pfam" id="PF07713">
    <property type="entry name" value="DUF1604"/>
    <property type="match status" value="1"/>
</dbReference>
<dbReference type="GO" id="GO:0005634">
    <property type="term" value="C:nucleus"/>
    <property type="evidence" value="ECO:0007669"/>
    <property type="project" value="TreeGrafter"/>
</dbReference>
<feature type="region of interest" description="Disordered" evidence="1">
    <location>
        <begin position="552"/>
        <end position="577"/>
    </location>
</feature>
<organism evidence="3 4">
    <name type="scientific">Boothiomyces macroporosus</name>
    <dbReference type="NCBI Taxonomy" id="261099"/>
    <lineage>
        <taxon>Eukaryota</taxon>
        <taxon>Fungi</taxon>
        <taxon>Fungi incertae sedis</taxon>
        <taxon>Chytridiomycota</taxon>
        <taxon>Chytridiomycota incertae sedis</taxon>
        <taxon>Chytridiomycetes</taxon>
        <taxon>Rhizophydiales</taxon>
        <taxon>Terramycetaceae</taxon>
        <taxon>Boothiomyces</taxon>
    </lineage>
</organism>
<name>A0AAD5U907_9FUNG</name>
<sequence length="769" mass="86491">VRDDQGRQRLHGAFQGGFSAGYFNTVGSKEGWQPKQFSSSKNARGQFNQTIHDYMDLEDIQEFGTEAIKEFESLGSTAREVEMKRMNNVNRLYKVVEDLVKPVDSGIGVRIMVEMGYQKGLTVGPKNKRIEICNHSVTLAKDPLLKKLHGLLLDEPKENTFGRGYNPHSFAPEFIAAKQKTEKLQKQRPKSKPKGGFGTGIFDDESDYDEYDQPSADYNTFVDEDGEPMVLKKEKKKPKEMPKPKPVKPRYGEIEGYKSAELLKKPPPLYLAPYPPSNFKPKPVFFKDLKKEPSKVGLGEDEKDDLQQSIFAFIAKKQQERMSGIAPKSVTVPTIEKKKALELSTVTKDIAENALKGFMPFGNDLPKQKRYKDFLENIVLEKNIAIPKDQITPEMAAESKEFSTAANLYRPLSDMMASRFTNETDEKKKTHGPETKELQIIYGRMTRSESTWKPCKILCRRVAVAYRKDDEGDEIDPEDKLALNAQTMEGLMNERDRMIATGQIKDPETEVLTKDDMMNEHEEEPVEEEEEEPELEQEKVVASMDLFKAIFDDSDDEMDVDGDAPKVGLESRDKQEQNIVTGSTVGANATLNASTNLPLKDTVARPPLKDTVARPPLKDTVARPPLKDTVARPPTKLPSKSTSMSSSISTMEPEEDGIQFVKPQKPKSKSEKASTPDFKPVFSKSNSKAPMPKPDLSRYTDDARLEEKDEKDDALVGYRPQFTKPVKRVTTTLMGKPRNKKQKVVAVKNDSGSEEEAPAPKRPSAADFM</sequence>
<feature type="compositionally biased region" description="Basic and acidic residues" evidence="1">
    <location>
        <begin position="607"/>
        <end position="630"/>
    </location>
</feature>
<evidence type="ECO:0000256" key="1">
    <source>
        <dbReference type="SAM" id="MobiDB-lite"/>
    </source>
</evidence>
<feature type="compositionally biased region" description="Acidic residues" evidence="1">
    <location>
        <begin position="552"/>
        <end position="562"/>
    </location>
</feature>
<proteinExistence type="predicted"/>
<dbReference type="GO" id="GO:0003723">
    <property type="term" value="F:RNA binding"/>
    <property type="evidence" value="ECO:0007669"/>
    <property type="project" value="TreeGrafter"/>
</dbReference>
<keyword evidence="4" id="KW-1185">Reference proteome</keyword>
<feature type="domain" description="G patch" evidence="2">
    <location>
        <begin position="1"/>
        <end position="65"/>
    </location>
</feature>
<dbReference type="Pfam" id="PF26093">
    <property type="entry name" value="HTH_TGH"/>
    <property type="match status" value="1"/>
</dbReference>
<reference evidence="3" key="1">
    <citation type="submission" date="2020-05" db="EMBL/GenBank/DDBJ databases">
        <title>Phylogenomic resolution of chytrid fungi.</title>
        <authorList>
            <person name="Stajich J.E."/>
            <person name="Amses K."/>
            <person name="Simmons R."/>
            <person name="Seto K."/>
            <person name="Myers J."/>
            <person name="Bonds A."/>
            <person name="Quandt C.A."/>
            <person name="Barry K."/>
            <person name="Liu P."/>
            <person name="Grigoriev I."/>
            <person name="Longcore J.E."/>
            <person name="James T.Y."/>
        </authorList>
    </citation>
    <scope>NUCLEOTIDE SEQUENCE</scope>
    <source>
        <strain evidence="3">PLAUS21</strain>
    </source>
</reference>
<dbReference type="PANTHER" id="PTHR13384:SF19">
    <property type="entry name" value="G PATCH DOMAIN-CONTAINING PROTEIN 1"/>
    <property type="match status" value="1"/>
</dbReference>
<gene>
    <name evidence="3" type="ORF">HK103_003044</name>
</gene>
<feature type="non-terminal residue" evidence="3">
    <location>
        <position position="769"/>
    </location>
</feature>
<feature type="compositionally biased region" description="Basic and acidic residues" evidence="1">
    <location>
        <begin position="695"/>
        <end position="714"/>
    </location>
</feature>
<protein>
    <recommendedName>
        <fullName evidence="2">G patch domain-containing protein</fullName>
    </recommendedName>
</protein>